<evidence type="ECO:0000313" key="3">
    <source>
        <dbReference type="Proteomes" id="UP000514411"/>
    </source>
</evidence>
<dbReference type="AlphaFoldDB" id="A0A7U7DFD0"/>
<reference evidence="1 3" key="1">
    <citation type="submission" date="2020-07" db="EMBL/GenBank/DDBJ databases">
        <authorList>
            <person name="Teixeira M."/>
        </authorList>
    </citation>
    <scope>NUCLEOTIDE SEQUENCE</scope>
    <source>
        <strain evidence="2">3</strain>
        <strain evidence="1">Xanthomonas arboricola pv. juglandis CPBF 427</strain>
    </source>
</reference>
<evidence type="ECO:0000313" key="2">
    <source>
        <dbReference type="EMBL" id="CAD1794154.1"/>
    </source>
</evidence>
<dbReference type="Proteomes" id="UP000514411">
    <property type="component" value="Chromosome"/>
</dbReference>
<proteinExistence type="predicted"/>
<evidence type="ECO:0000313" key="1">
    <source>
        <dbReference type="EMBL" id="CAD0333919.1"/>
    </source>
</evidence>
<name>A0A7U7DFD0_XANCJ</name>
<dbReference type="OrthoDB" id="8910228at2"/>
<dbReference type="RefSeq" id="WP_144422033.1">
    <property type="nucleotide sequence ID" value="NZ_CP012251.1"/>
</dbReference>
<dbReference type="EMBL" id="LR861807">
    <property type="protein sequence ID" value="CAD1794154.1"/>
    <property type="molecule type" value="Genomic_DNA"/>
</dbReference>
<dbReference type="EMBL" id="LR824643">
    <property type="protein sequence ID" value="CAD0333919.1"/>
    <property type="molecule type" value="Genomic_DNA"/>
</dbReference>
<organism evidence="1">
    <name type="scientific">Xanthomonas campestris pv. juglandis</name>
    <name type="common">Xanthomonas arboricola pv. juglandis</name>
    <dbReference type="NCBI Taxonomy" id="195709"/>
    <lineage>
        <taxon>Bacteria</taxon>
        <taxon>Pseudomonadati</taxon>
        <taxon>Pseudomonadota</taxon>
        <taxon>Gammaproteobacteria</taxon>
        <taxon>Lysobacterales</taxon>
        <taxon>Lysobacteraceae</taxon>
        <taxon>Xanthomonas</taxon>
    </lineage>
</organism>
<accession>A0A7U7DFD0</accession>
<sequence>MRLMISAIAIAACTAGCVSTSGVVPDGQDGYRIMSEGKTGAQTSGKLQAQNYSKASEHCASQGKVVETLSTDSKQSRPLGGFPEANLRFKCVERAQ</sequence>
<gene>
    <name evidence="2" type="ORF">XSP_002831</name>
    <name evidence="1" type="ORF">XSP_002855</name>
</gene>
<protein>
    <submittedName>
        <fullName evidence="1">Uncharacterized protein</fullName>
    </submittedName>
</protein>